<evidence type="ECO:0000256" key="9">
    <source>
        <dbReference type="ARBA" id="ARBA00023136"/>
    </source>
</evidence>
<keyword evidence="5 11" id="KW-0812">Transmembrane</keyword>
<evidence type="ECO:0000256" key="10">
    <source>
        <dbReference type="PROSITE-ProRule" id="PRU01240"/>
    </source>
</evidence>
<comment type="subcellular location">
    <subcellularLocation>
        <location evidence="1">Cell membrane</location>
        <topology evidence="1">Single-pass membrane protein</topology>
    </subcellularLocation>
</comment>
<keyword evidence="9 11" id="KW-0472">Membrane</keyword>
<dbReference type="NCBIfam" id="TIGR03921">
    <property type="entry name" value="T7SS_mycosin"/>
    <property type="match status" value="1"/>
</dbReference>
<keyword evidence="8 11" id="KW-1133">Transmembrane helix</keyword>
<keyword evidence="6 10" id="KW-0378">Hydrolase</keyword>
<feature type="active site" description="Charge relay system" evidence="10">
    <location>
        <position position="259"/>
    </location>
</feature>
<sequence>MRLRATLGALSLSASMLVTPSPKPAIWNLIAQKPQGVDRIRADQWHLRYLRVDQAHKITRGEGITVAVPDTGVDPHPDLRNNLLAGKDFILGGVGNGRQDPNGHGTGMAGLIAAHGRSGRMGALGIAPRAQILPIMSSSANNLGEADNLALGIEFAVSNGADVISISSGGGTNARLTQAVRMALTSDVVVVAGSGNLPFDQAVAYPAREPGVVAVGGIDKAGRHAAVAVAGPEIDVVAPAVDIYSTSIDGKYRKGTGTSNSTAIVAGAAALIRSKYPHLPASEVAHRLTATAIDKGPPGRDDEYGYGVIDLVAALTADVPPLGFGSATAGAPAHTTSTATAIAEPDDEGDDGATARGLATLGVIVAAGGAWALIARRRRRGDDPPPRVSR</sequence>
<dbReference type="STRING" id="47855.GA0070606_2384"/>
<dbReference type="SUPFAM" id="SSF52743">
    <property type="entry name" value="Subtilisin-like"/>
    <property type="match status" value="1"/>
</dbReference>
<dbReference type="Gene3D" id="3.40.50.200">
    <property type="entry name" value="Peptidase S8/S53 domain"/>
    <property type="match status" value="1"/>
</dbReference>
<dbReference type="RefSeq" id="WP_425413040.1">
    <property type="nucleotide sequence ID" value="NZ_FMHZ01000002.1"/>
</dbReference>
<keyword evidence="7 10" id="KW-0720">Serine protease</keyword>
<dbReference type="InterPro" id="IPR023834">
    <property type="entry name" value="T7SS_pept_S8A_mycosin"/>
</dbReference>
<dbReference type="Pfam" id="PF00082">
    <property type="entry name" value="Peptidase_S8"/>
    <property type="match status" value="1"/>
</dbReference>
<name>A0A1C6UM12_9ACTN</name>
<dbReference type="Proteomes" id="UP000199001">
    <property type="component" value="Unassembled WGS sequence"/>
</dbReference>
<dbReference type="PANTHER" id="PTHR43806:SF11">
    <property type="entry name" value="CEREVISIN-RELATED"/>
    <property type="match status" value="1"/>
</dbReference>
<keyword evidence="4 10" id="KW-0645">Protease</keyword>
<dbReference type="GO" id="GO:0004252">
    <property type="term" value="F:serine-type endopeptidase activity"/>
    <property type="evidence" value="ECO:0007669"/>
    <property type="project" value="UniProtKB-UniRule"/>
</dbReference>
<dbReference type="InterPro" id="IPR050131">
    <property type="entry name" value="Peptidase_S8_subtilisin-like"/>
</dbReference>
<evidence type="ECO:0000313" key="13">
    <source>
        <dbReference type="EMBL" id="SCL55060.1"/>
    </source>
</evidence>
<evidence type="ECO:0000256" key="1">
    <source>
        <dbReference type="ARBA" id="ARBA00004162"/>
    </source>
</evidence>
<dbReference type="InterPro" id="IPR015500">
    <property type="entry name" value="Peptidase_S8_subtilisin-rel"/>
</dbReference>
<feature type="transmembrane region" description="Helical" evidence="11">
    <location>
        <begin position="355"/>
        <end position="374"/>
    </location>
</feature>
<accession>A0A1C6UM12</accession>
<proteinExistence type="inferred from homology"/>
<dbReference type="AlphaFoldDB" id="A0A1C6UM12"/>
<gene>
    <name evidence="13" type="ORF">GA0070606_2384</name>
</gene>
<evidence type="ECO:0000256" key="5">
    <source>
        <dbReference type="ARBA" id="ARBA00022692"/>
    </source>
</evidence>
<feature type="domain" description="Peptidase S8/S53" evidence="12">
    <location>
        <begin position="61"/>
        <end position="307"/>
    </location>
</feature>
<organism evidence="13 14">
    <name type="scientific">Micromonospora citrea</name>
    <dbReference type="NCBI Taxonomy" id="47855"/>
    <lineage>
        <taxon>Bacteria</taxon>
        <taxon>Bacillati</taxon>
        <taxon>Actinomycetota</taxon>
        <taxon>Actinomycetes</taxon>
        <taxon>Micromonosporales</taxon>
        <taxon>Micromonosporaceae</taxon>
        <taxon>Micromonospora</taxon>
    </lineage>
</organism>
<evidence type="ECO:0000256" key="3">
    <source>
        <dbReference type="ARBA" id="ARBA00022475"/>
    </source>
</evidence>
<comment type="similarity">
    <text evidence="2 10">Belongs to the peptidase S8 family.</text>
</comment>
<dbReference type="EMBL" id="FMHZ01000002">
    <property type="protein sequence ID" value="SCL55060.1"/>
    <property type="molecule type" value="Genomic_DNA"/>
</dbReference>
<evidence type="ECO:0000256" key="7">
    <source>
        <dbReference type="ARBA" id="ARBA00022825"/>
    </source>
</evidence>
<evidence type="ECO:0000256" key="11">
    <source>
        <dbReference type="SAM" id="Phobius"/>
    </source>
</evidence>
<dbReference type="PRINTS" id="PR00723">
    <property type="entry name" value="SUBTILISIN"/>
</dbReference>
<dbReference type="GO" id="GO:0006508">
    <property type="term" value="P:proteolysis"/>
    <property type="evidence" value="ECO:0007669"/>
    <property type="project" value="UniProtKB-KW"/>
</dbReference>
<dbReference type="InterPro" id="IPR000209">
    <property type="entry name" value="Peptidase_S8/S53_dom"/>
</dbReference>
<evidence type="ECO:0000256" key="2">
    <source>
        <dbReference type="ARBA" id="ARBA00011073"/>
    </source>
</evidence>
<evidence type="ECO:0000256" key="4">
    <source>
        <dbReference type="ARBA" id="ARBA00022670"/>
    </source>
</evidence>
<dbReference type="PANTHER" id="PTHR43806">
    <property type="entry name" value="PEPTIDASE S8"/>
    <property type="match status" value="1"/>
</dbReference>
<dbReference type="InterPro" id="IPR036852">
    <property type="entry name" value="Peptidase_S8/S53_dom_sf"/>
</dbReference>
<feature type="active site" description="Charge relay system" evidence="10">
    <location>
        <position position="70"/>
    </location>
</feature>
<dbReference type="GO" id="GO:0005886">
    <property type="term" value="C:plasma membrane"/>
    <property type="evidence" value="ECO:0007669"/>
    <property type="project" value="UniProtKB-SubCell"/>
</dbReference>
<keyword evidence="14" id="KW-1185">Reference proteome</keyword>
<feature type="active site" description="Charge relay system" evidence="10">
    <location>
        <position position="104"/>
    </location>
</feature>
<evidence type="ECO:0000259" key="12">
    <source>
        <dbReference type="Pfam" id="PF00082"/>
    </source>
</evidence>
<dbReference type="PROSITE" id="PS51892">
    <property type="entry name" value="SUBTILASE"/>
    <property type="match status" value="1"/>
</dbReference>
<protein>
    <submittedName>
        <fullName evidence="13">Type VII secretion-associated serine protease mycosin</fullName>
    </submittedName>
</protein>
<reference evidence="14" key="1">
    <citation type="submission" date="2016-06" db="EMBL/GenBank/DDBJ databases">
        <authorList>
            <person name="Varghese N."/>
            <person name="Submissions Spin"/>
        </authorList>
    </citation>
    <scope>NUCLEOTIDE SEQUENCE [LARGE SCALE GENOMIC DNA]</scope>
    <source>
        <strain evidence="14">DSM 43903</strain>
    </source>
</reference>
<evidence type="ECO:0000256" key="6">
    <source>
        <dbReference type="ARBA" id="ARBA00022801"/>
    </source>
</evidence>
<keyword evidence="3" id="KW-1003">Cell membrane</keyword>
<evidence type="ECO:0000256" key="8">
    <source>
        <dbReference type="ARBA" id="ARBA00022989"/>
    </source>
</evidence>
<evidence type="ECO:0000313" key="14">
    <source>
        <dbReference type="Proteomes" id="UP000199001"/>
    </source>
</evidence>